<comment type="subcellular location">
    <subcellularLocation>
        <location evidence="1">Cell inner membrane</location>
        <topology evidence="1">Multi-pass membrane protein</topology>
    </subcellularLocation>
</comment>
<keyword evidence="14" id="KW-0560">Oxidoreductase</keyword>
<gene>
    <name evidence="14" type="primary">cydA</name>
    <name evidence="14" type="ORF">POREN0001_1945</name>
</gene>
<accession>C3JCS6</accession>
<feature type="transmembrane region" description="Helical" evidence="13">
    <location>
        <begin position="20"/>
        <end position="39"/>
    </location>
</feature>
<keyword evidence="4 13" id="KW-1003">Cell membrane</keyword>
<evidence type="ECO:0000256" key="1">
    <source>
        <dbReference type="ARBA" id="ARBA00004429"/>
    </source>
</evidence>
<evidence type="ECO:0000256" key="13">
    <source>
        <dbReference type="PIRNR" id="PIRNR006446"/>
    </source>
</evidence>
<reference evidence="14 15" key="1">
    <citation type="submission" date="2009-04" db="EMBL/GenBank/DDBJ databases">
        <authorList>
            <person name="Sebastian Y."/>
            <person name="Madupu R."/>
            <person name="Durkin A.S."/>
            <person name="Torralba M."/>
            <person name="Methe B."/>
            <person name="Sutton G.G."/>
            <person name="Strausberg R.L."/>
            <person name="Nelson K.E."/>
        </authorList>
    </citation>
    <scope>NUCLEOTIDE SEQUENCE [LARGE SCALE GENOMIC DNA]</scope>
    <source>
        <strain evidence="15">ATCC 35406 / BCRC 14492 / JCM 8526 / NCTC 13058 / HG 370</strain>
    </source>
</reference>
<feature type="transmembrane region" description="Helical" evidence="13">
    <location>
        <begin position="127"/>
        <end position="148"/>
    </location>
</feature>
<keyword evidence="6 13" id="KW-0349">Heme</keyword>
<proteinExistence type="inferred from homology"/>
<keyword evidence="15" id="KW-1185">Reference proteome</keyword>
<evidence type="ECO:0000256" key="3">
    <source>
        <dbReference type="ARBA" id="ARBA00022448"/>
    </source>
</evidence>
<sequence>MEIEALLTWSRAQFALTACYHWLFVPLTLGLGIIMSLAETKYYRTRKPEWKHWAQFWQKLFGINFAIGVATGIILEFEFGTNWSNYSWLVGDIFGAPLAIEGILAFFMEATFIAVMFFGWNKVTPRFHLASTWLTVIGATISAVWILIANSWMQDPQGVIFNPATVRSEMADFWAVALSSTAINKFWHTVTSSWLLGSIFALAVCAYYMLRKDKKHHEFALANARIIAPFGLIAALLTAFTGDTSAVNVAERQPMKLAAMEGLYNGGMNTPEGKSLEGGASLSLFGIPKREVPAPGEEAFYFNTKVPKMLSLMATHTPDGYVPGINNLLDGGYYLPDGSIALSAEEKMERGRTALAALTQYHEAMKAGNQSEMDAQNKIIQENFPYFGYGHINDRSELIPNVPINYYSFRIMVGCGLLFILVLLIATIFARKPEKYRKMRWFHILTIVCLPLVYLASQSGWIVAELGRQPWTIQDILPVRAAVSSIEASSVMITFALFALLFTVLLVAEINIMVKSVKEGPAQQGTSSEETNK</sequence>
<dbReference type="PANTHER" id="PTHR30365:SF0">
    <property type="entry name" value="CYTOCHROME BD-I UBIQUINOL OXIDASE SUBUNIT 1"/>
    <property type="match status" value="1"/>
</dbReference>
<dbReference type="GO" id="GO:0005886">
    <property type="term" value="C:plasma membrane"/>
    <property type="evidence" value="ECO:0007669"/>
    <property type="project" value="UniProtKB-SubCell"/>
</dbReference>
<dbReference type="GO" id="GO:0016682">
    <property type="term" value="F:oxidoreductase activity, acting on diphenols and related substances as donors, oxygen as acceptor"/>
    <property type="evidence" value="ECO:0007669"/>
    <property type="project" value="TreeGrafter"/>
</dbReference>
<comment type="similarity">
    <text evidence="2 13">Belongs to the cytochrome ubiquinol oxidase subunit 1 family.</text>
</comment>
<feature type="transmembrane region" description="Helical" evidence="13">
    <location>
        <begin position="484"/>
        <end position="508"/>
    </location>
</feature>
<dbReference type="GO" id="GO:0020037">
    <property type="term" value="F:heme binding"/>
    <property type="evidence" value="ECO:0007669"/>
    <property type="project" value="TreeGrafter"/>
</dbReference>
<keyword evidence="5" id="KW-0997">Cell inner membrane</keyword>
<dbReference type="GO" id="GO:0019646">
    <property type="term" value="P:aerobic electron transport chain"/>
    <property type="evidence" value="ECO:0007669"/>
    <property type="project" value="InterPro"/>
</dbReference>
<keyword evidence="11 13" id="KW-0408">Iron</keyword>
<dbReference type="GO" id="GO:0009055">
    <property type="term" value="F:electron transfer activity"/>
    <property type="evidence" value="ECO:0007669"/>
    <property type="project" value="UniProtKB-UniRule"/>
</dbReference>
<dbReference type="AlphaFoldDB" id="C3JCS6"/>
<feature type="transmembrane region" description="Helical" evidence="13">
    <location>
        <begin position="407"/>
        <end position="429"/>
    </location>
</feature>
<feature type="transmembrane region" description="Helical" evidence="13">
    <location>
        <begin position="186"/>
        <end position="210"/>
    </location>
</feature>
<evidence type="ECO:0000313" key="15">
    <source>
        <dbReference type="Proteomes" id="UP000004295"/>
    </source>
</evidence>
<dbReference type="eggNOG" id="COG1271">
    <property type="taxonomic scope" value="Bacteria"/>
</dbReference>
<evidence type="ECO:0000256" key="8">
    <source>
        <dbReference type="ARBA" id="ARBA00022723"/>
    </source>
</evidence>
<keyword evidence="10 13" id="KW-1133">Transmembrane helix</keyword>
<dbReference type="EMBL" id="ACNN01000035">
    <property type="protein sequence ID" value="EEN82014.1"/>
    <property type="molecule type" value="Genomic_DNA"/>
</dbReference>
<dbReference type="GeneID" id="93366277"/>
<dbReference type="PIRSF" id="PIRSF006446">
    <property type="entry name" value="Cyt_quinol_oxidase_1"/>
    <property type="match status" value="1"/>
</dbReference>
<keyword evidence="9 13" id="KW-0249">Electron transport</keyword>
<evidence type="ECO:0000256" key="5">
    <source>
        <dbReference type="ARBA" id="ARBA00022519"/>
    </source>
</evidence>
<dbReference type="EC" id="1.10.3.-" evidence="14"/>
<evidence type="ECO:0000256" key="2">
    <source>
        <dbReference type="ARBA" id="ARBA00009819"/>
    </source>
</evidence>
<evidence type="ECO:0000256" key="11">
    <source>
        <dbReference type="ARBA" id="ARBA00023004"/>
    </source>
</evidence>
<name>C3JCS6_POREA</name>
<dbReference type="InterPro" id="IPR002585">
    <property type="entry name" value="Cyt-d_ubiquinol_oxidase_su_1"/>
</dbReference>
<protein>
    <submittedName>
        <fullName evidence="14">Bacterial cytochrome ubiquinol oxidase</fullName>
        <ecNumber evidence="14">1.10.3.-</ecNumber>
    </submittedName>
</protein>
<comment type="caution">
    <text evidence="14">The sequence shown here is derived from an EMBL/GenBank/DDBJ whole genome shotgun (WGS) entry which is preliminary data.</text>
</comment>
<feature type="transmembrane region" description="Helical" evidence="13">
    <location>
        <begin position="222"/>
        <end position="242"/>
    </location>
</feature>
<evidence type="ECO:0000256" key="10">
    <source>
        <dbReference type="ARBA" id="ARBA00022989"/>
    </source>
</evidence>
<dbReference type="PANTHER" id="PTHR30365">
    <property type="entry name" value="CYTOCHROME D UBIQUINOL OXIDASE"/>
    <property type="match status" value="1"/>
</dbReference>
<keyword evidence="3 13" id="KW-0813">Transport</keyword>
<feature type="transmembrane region" description="Helical" evidence="13">
    <location>
        <begin position="99"/>
        <end position="120"/>
    </location>
</feature>
<evidence type="ECO:0000313" key="14">
    <source>
        <dbReference type="EMBL" id="EEN82014.1"/>
    </source>
</evidence>
<evidence type="ECO:0000256" key="4">
    <source>
        <dbReference type="ARBA" id="ARBA00022475"/>
    </source>
</evidence>
<dbReference type="Pfam" id="PF01654">
    <property type="entry name" value="Cyt_bd_oxida_I"/>
    <property type="match status" value="1"/>
</dbReference>
<evidence type="ECO:0000256" key="6">
    <source>
        <dbReference type="ARBA" id="ARBA00022617"/>
    </source>
</evidence>
<organism evidence="14 15">
    <name type="scientific">Porphyromonas endodontalis (strain ATCC 35406 / DSM 24491 / JCM 8526 / CCUG 16442 / BCRC 14492 / NCTC 13058 / HG 370)</name>
    <name type="common">Bacteroides endodontalis</name>
    <dbReference type="NCBI Taxonomy" id="553175"/>
    <lineage>
        <taxon>Bacteria</taxon>
        <taxon>Pseudomonadati</taxon>
        <taxon>Bacteroidota</taxon>
        <taxon>Bacteroidia</taxon>
        <taxon>Bacteroidales</taxon>
        <taxon>Porphyromonadaceae</taxon>
        <taxon>Porphyromonas</taxon>
    </lineage>
</organism>
<evidence type="ECO:0000256" key="9">
    <source>
        <dbReference type="ARBA" id="ARBA00022982"/>
    </source>
</evidence>
<feature type="transmembrane region" description="Helical" evidence="13">
    <location>
        <begin position="441"/>
        <end position="464"/>
    </location>
</feature>
<dbReference type="Proteomes" id="UP000004295">
    <property type="component" value="Unassembled WGS sequence"/>
</dbReference>
<dbReference type="GO" id="GO:0046872">
    <property type="term" value="F:metal ion binding"/>
    <property type="evidence" value="ECO:0007669"/>
    <property type="project" value="UniProtKB-UniRule"/>
</dbReference>
<dbReference type="STRING" id="553175.POREN0001_1945"/>
<dbReference type="GO" id="GO:0070069">
    <property type="term" value="C:cytochrome complex"/>
    <property type="evidence" value="ECO:0007669"/>
    <property type="project" value="UniProtKB-UniRule"/>
</dbReference>
<evidence type="ECO:0000256" key="12">
    <source>
        <dbReference type="ARBA" id="ARBA00023136"/>
    </source>
</evidence>
<dbReference type="RefSeq" id="WP_004335117.1">
    <property type="nucleotide sequence ID" value="NZ_ACNN01000035.1"/>
</dbReference>
<feature type="transmembrane region" description="Helical" evidence="13">
    <location>
        <begin position="60"/>
        <end position="79"/>
    </location>
</feature>
<evidence type="ECO:0000256" key="7">
    <source>
        <dbReference type="ARBA" id="ARBA00022692"/>
    </source>
</evidence>
<keyword evidence="7 13" id="KW-0812">Transmembrane</keyword>
<keyword evidence="8 13" id="KW-0479">Metal-binding</keyword>
<keyword evidence="12 13" id="KW-0472">Membrane</keyword>